<evidence type="ECO:0000313" key="3">
    <source>
        <dbReference type="Proteomes" id="UP000321746"/>
    </source>
</evidence>
<dbReference type="EMBL" id="BJYG01000036">
    <property type="protein sequence ID" value="GEN64215.1"/>
    <property type="molecule type" value="Genomic_DNA"/>
</dbReference>
<name>A0A511XMP3_9PROT</name>
<accession>A0A511XMP3</accession>
<reference evidence="2 3" key="1">
    <citation type="submission" date="2019-07" db="EMBL/GenBank/DDBJ databases">
        <title>Whole genome shotgun sequence of Acetobacter oeni NBRC 105207.</title>
        <authorList>
            <person name="Hosoyama A."/>
            <person name="Uohara A."/>
            <person name="Ohji S."/>
            <person name="Ichikawa N."/>
        </authorList>
    </citation>
    <scope>NUCLEOTIDE SEQUENCE [LARGE SCALE GENOMIC DNA]</scope>
    <source>
        <strain evidence="2 3">NBRC 105207</strain>
    </source>
</reference>
<evidence type="ECO:0000313" key="2">
    <source>
        <dbReference type="EMBL" id="GEN64215.1"/>
    </source>
</evidence>
<comment type="caution">
    <text evidence="2">The sequence shown here is derived from an EMBL/GenBank/DDBJ whole genome shotgun (WGS) entry which is preliminary data.</text>
</comment>
<organism evidence="2 3">
    <name type="scientific">Acetobacter oeni</name>
    <dbReference type="NCBI Taxonomy" id="304077"/>
    <lineage>
        <taxon>Bacteria</taxon>
        <taxon>Pseudomonadati</taxon>
        <taxon>Pseudomonadota</taxon>
        <taxon>Alphaproteobacteria</taxon>
        <taxon>Acetobacterales</taxon>
        <taxon>Acetobacteraceae</taxon>
        <taxon>Acetobacter</taxon>
    </lineage>
</organism>
<dbReference type="RefSeq" id="WP_146890261.1">
    <property type="nucleotide sequence ID" value="NZ_BJYG01000036.1"/>
</dbReference>
<keyword evidence="3" id="KW-1185">Reference proteome</keyword>
<proteinExistence type="predicted"/>
<dbReference type="Proteomes" id="UP000321746">
    <property type="component" value="Unassembled WGS sequence"/>
</dbReference>
<dbReference type="InterPro" id="IPR036457">
    <property type="entry name" value="PPM-type-like_dom_sf"/>
</dbReference>
<dbReference type="Gene3D" id="3.60.40.10">
    <property type="entry name" value="PPM-type phosphatase domain"/>
    <property type="match status" value="1"/>
</dbReference>
<evidence type="ECO:0000259" key="1">
    <source>
        <dbReference type="Pfam" id="PF13672"/>
    </source>
</evidence>
<sequence length="257" mass="27785">MAWRKGAACVIGTSHLRKSLPCQDSAACLCCEDRDGRAYLVATVSDGAGTAAEAEAGATTATRVFIDYAKQRIGQASAFVADEAFWSEVMTNIRDAIEDHAVLNELSVADYACTFIGCVIGPERSGFAQVGDGAIVVREGDGLVPVFWPQHGEFANQTFFVTEPDAMENLQVCGRGRVDELALFSDGIERLVLDFTEERVHEPAFRSIFQWLRGREAGSDEAVAGVLEAWLGSEQVNGRTDDDKSLIIATRLMPDGV</sequence>
<protein>
    <recommendedName>
        <fullName evidence="1">PPM-type phosphatase domain-containing protein</fullName>
    </recommendedName>
</protein>
<dbReference type="OrthoDB" id="9805674at2"/>
<gene>
    <name evidence="2" type="primary">yegK</name>
    <name evidence="2" type="ORF">AOE01nite_24390</name>
</gene>
<dbReference type="AlphaFoldDB" id="A0A511XMP3"/>
<dbReference type="InterPro" id="IPR001932">
    <property type="entry name" value="PPM-type_phosphatase-like_dom"/>
</dbReference>
<dbReference type="Pfam" id="PF13672">
    <property type="entry name" value="PP2C_2"/>
    <property type="match status" value="1"/>
</dbReference>
<dbReference type="SUPFAM" id="SSF81606">
    <property type="entry name" value="PP2C-like"/>
    <property type="match status" value="1"/>
</dbReference>
<feature type="domain" description="PPM-type phosphatase" evidence="1">
    <location>
        <begin position="11"/>
        <end position="226"/>
    </location>
</feature>